<evidence type="ECO:0000313" key="2">
    <source>
        <dbReference type="EMBL" id="PIK50498.1"/>
    </source>
</evidence>
<dbReference type="OrthoDB" id="191995at2759"/>
<keyword evidence="3" id="KW-1185">Reference proteome</keyword>
<evidence type="ECO:0000259" key="1">
    <source>
        <dbReference type="Pfam" id="PF25455"/>
    </source>
</evidence>
<accession>A0A2G8KR94</accession>
<dbReference type="EMBL" id="MRZV01000418">
    <property type="protein sequence ID" value="PIK50498.1"/>
    <property type="molecule type" value="Genomic_DNA"/>
</dbReference>
<feature type="domain" description="CAF17 C-terminal" evidence="1">
    <location>
        <begin position="1"/>
        <end position="72"/>
    </location>
</feature>
<dbReference type="InterPro" id="IPR057460">
    <property type="entry name" value="CAF17_C"/>
</dbReference>
<dbReference type="GO" id="GO:0016740">
    <property type="term" value="F:transferase activity"/>
    <property type="evidence" value="ECO:0007669"/>
    <property type="project" value="UniProtKB-KW"/>
</dbReference>
<sequence length="77" mass="8295">MPVELKSSSDVIPAGSAIKTEKGRNAGKFRSQVGNSGLALLRVAYGRGELLHVVLPNGARCEMVAHIPSWWPIDLLQ</sequence>
<gene>
    <name evidence="2" type="ORF">BSL78_12628</name>
</gene>
<reference evidence="2 3" key="1">
    <citation type="journal article" date="2017" name="PLoS Biol.">
        <title>The sea cucumber genome provides insights into morphological evolution and visceral regeneration.</title>
        <authorList>
            <person name="Zhang X."/>
            <person name="Sun L."/>
            <person name="Yuan J."/>
            <person name="Sun Y."/>
            <person name="Gao Y."/>
            <person name="Zhang L."/>
            <person name="Li S."/>
            <person name="Dai H."/>
            <person name="Hamel J.F."/>
            <person name="Liu C."/>
            <person name="Yu Y."/>
            <person name="Liu S."/>
            <person name="Lin W."/>
            <person name="Guo K."/>
            <person name="Jin S."/>
            <person name="Xu P."/>
            <person name="Storey K.B."/>
            <person name="Huan P."/>
            <person name="Zhang T."/>
            <person name="Zhou Y."/>
            <person name="Zhang J."/>
            <person name="Lin C."/>
            <person name="Li X."/>
            <person name="Xing L."/>
            <person name="Huo D."/>
            <person name="Sun M."/>
            <person name="Wang L."/>
            <person name="Mercier A."/>
            <person name="Li F."/>
            <person name="Yang H."/>
            <person name="Xiang J."/>
        </authorList>
    </citation>
    <scope>NUCLEOTIDE SEQUENCE [LARGE SCALE GENOMIC DNA]</scope>
    <source>
        <strain evidence="2">Shaxun</strain>
        <tissue evidence="2">Muscle</tissue>
    </source>
</reference>
<protein>
    <submittedName>
        <fullName evidence="2">Putative transferase</fullName>
    </submittedName>
</protein>
<dbReference type="Proteomes" id="UP000230750">
    <property type="component" value="Unassembled WGS sequence"/>
</dbReference>
<organism evidence="2 3">
    <name type="scientific">Stichopus japonicus</name>
    <name type="common">Sea cucumber</name>
    <dbReference type="NCBI Taxonomy" id="307972"/>
    <lineage>
        <taxon>Eukaryota</taxon>
        <taxon>Metazoa</taxon>
        <taxon>Echinodermata</taxon>
        <taxon>Eleutherozoa</taxon>
        <taxon>Echinozoa</taxon>
        <taxon>Holothuroidea</taxon>
        <taxon>Aspidochirotacea</taxon>
        <taxon>Aspidochirotida</taxon>
        <taxon>Stichopodidae</taxon>
        <taxon>Apostichopus</taxon>
    </lineage>
</organism>
<evidence type="ECO:0000313" key="3">
    <source>
        <dbReference type="Proteomes" id="UP000230750"/>
    </source>
</evidence>
<comment type="caution">
    <text evidence="2">The sequence shown here is derived from an EMBL/GenBank/DDBJ whole genome shotgun (WGS) entry which is preliminary data.</text>
</comment>
<dbReference type="AlphaFoldDB" id="A0A2G8KR94"/>
<name>A0A2G8KR94_STIJA</name>
<dbReference type="Pfam" id="PF25455">
    <property type="entry name" value="Beta-barrel_CAF17_C"/>
    <property type="match status" value="1"/>
</dbReference>
<keyword evidence="2" id="KW-0808">Transferase</keyword>
<proteinExistence type="predicted"/>